<dbReference type="InterPro" id="IPR016181">
    <property type="entry name" value="Acyl_CoA_acyltransferase"/>
</dbReference>
<evidence type="ECO:0000313" key="6">
    <source>
        <dbReference type="Proteomes" id="UP001211420"/>
    </source>
</evidence>
<dbReference type="CDD" id="cd04301">
    <property type="entry name" value="NAT_SF"/>
    <property type="match status" value="1"/>
</dbReference>
<dbReference type="Gene3D" id="3.40.630.30">
    <property type="match status" value="1"/>
</dbReference>
<evidence type="ECO:0000313" key="5">
    <source>
        <dbReference type="EMBL" id="MCZ9677810.1"/>
    </source>
</evidence>
<protein>
    <submittedName>
        <fullName evidence="5">GNAT family N-acetyltransferase</fullName>
        <ecNumber evidence="5">2.3.1.-</ecNumber>
    </submittedName>
</protein>
<dbReference type="InterPro" id="IPR000182">
    <property type="entry name" value="GNAT_dom"/>
</dbReference>
<name>A0AAW5WW76_9LACO</name>
<evidence type="ECO:0000259" key="3">
    <source>
        <dbReference type="PROSITE" id="PS51186"/>
    </source>
</evidence>
<dbReference type="PANTHER" id="PTHR43877">
    <property type="entry name" value="AMINOALKYLPHOSPHONATE N-ACETYLTRANSFERASE-RELATED-RELATED"/>
    <property type="match status" value="1"/>
</dbReference>
<organism evidence="5 7">
    <name type="scientific">Lactobacillus mulieris</name>
    <dbReference type="NCBI Taxonomy" id="2508708"/>
    <lineage>
        <taxon>Bacteria</taxon>
        <taxon>Bacillati</taxon>
        <taxon>Bacillota</taxon>
        <taxon>Bacilli</taxon>
        <taxon>Lactobacillales</taxon>
        <taxon>Lactobacillaceae</taxon>
        <taxon>Lactobacillus</taxon>
    </lineage>
</organism>
<keyword evidence="2 5" id="KW-0012">Acyltransferase</keyword>
<reference evidence="5" key="1">
    <citation type="submission" date="2022-01" db="EMBL/GenBank/DDBJ databases">
        <title>STING isolate genome collection.</title>
        <authorList>
            <person name="France M."/>
            <person name="Rutt L."/>
            <person name="Humphrys M."/>
            <person name="Ravel J."/>
        </authorList>
    </citation>
    <scope>NUCLEOTIDE SEQUENCE</scope>
    <source>
        <strain evidence="5">C0081E5</strain>
    </source>
</reference>
<dbReference type="SUPFAM" id="SSF55729">
    <property type="entry name" value="Acyl-CoA N-acyltransferases (Nat)"/>
    <property type="match status" value="1"/>
</dbReference>
<dbReference type="Proteomes" id="UP001211566">
    <property type="component" value="Unassembled WGS sequence"/>
</dbReference>
<dbReference type="PROSITE" id="PS51186">
    <property type="entry name" value="GNAT"/>
    <property type="match status" value="1"/>
</dbReference>
<dbReference type="EMBL" id="JAKHEY010000001">
    <property type="protein sequence ID" value="MCZ9677810.1"/>
    <property type="molecule type" value="Genomic_DNA"/>
</dbReference>
<keyword evidence="1 5" id="KW-0808">Transferase</keyword>
<evidence type="ECO:0000256" key="1">
    <source>
        <dbReference type="ARBA" id="ARBA00022679"/>
    </source>
</evidence>
<dbReference type="AlphaFoldDB" id="A0AAW5WW76"/>
<keyword evidence="6" id="KW-1185">Reference proteome</keyword>
<evidence type="ECO:0000313" key="4">
    <source>
        <dbReference type="EMBL" id="MCZ3621599.1"/>
    </source>
</evidence>
<evidence type="ECO:0000313" key="7">
    <source>
        <dbReference type="Proteomes" id="UP001211566"/>
    </source>
</evidence>
<proteinExistence type="predicted"/>
<dbReference type="EC" id="2.3.1.-" evidence="5"/>
<dbReference type="Pfam" id="PF13673">
    <property type="entry name" value="Acetyltransf_10"/>
    <property type="match status" value="1"/>
</dbReference>
<accession>A0AAW5WW76</accession>
<feature type="domain" description="N-acetyltransferase" evidence="3">
    <location>
        <begin position="4"/>
        <end position="142"/>
    </location>
</feature>
<dbReference type="GO" id="GO:0016747">
    <property type="term" value="F:acyltransferase activity, transferring groups other than amino-acyl groups"/>
    <property type="evidence" value="ECO:0007669"/>
    <property type="project" value="InterPro"/>
</dbReference>
<dbReference type="RefSeq" id="WP_269254148.1">
    <property type="nucleotide sequence ID" value="NZ_JAKHEY010000001.1"/>
</dbReference>
<evidence type="ECO:0000256" key="2">
    <source>
        <dbReference type="ARBA" id="ARBA00023315"/>
    </source>
</evidence>
<sequence>MKIQTTKDIRSTLYQQILDLRKEVFIKEQHVPANLELKDEQGPIYYGGLINNNLICCARVKEEHDKTWHIQRVATKATFRGQGLNSQLIKRIENDAQAKGISTLILGAQDQAQGFYLKLGFKVVGDAFIDAGISHHMMQKKI</sequence>
<dbReference type="Proteomes" id="UP001211420">
    <property type="component" value="Unassembled WGS sequence"/>
</dbReference>
<dbReference type="InterPro" id="IPR050832">
    <property type="entry name" value="Bact_Acetyltransf"/>
</dbReference>
<reference evidence="4 6" key="2">
    <citation type="submission" date="2022-01" db="EMBL/GenBank/DDBJ databases">
        <title>VMRC isolate genome collection.</title>
        <authorList>
            <person name="France M."/>
            <person name="Rutt L."/>
            <person name="Humphrys M."/>
            <person name="Ravel J."/>
        </authorList>
    </citation>
    <scope>NUCLEOTIDE SEQUENCE [LARGE SCALE GENOMIC DNA]</scope>
    <source>
        <strain evidence="4 6">C0172B4</strain>
    </source>
</reference>
<dbReference type="EMBL" id="JAKHPW010000001">
    <property type="protein sequence ID" value="MCZ3621599.1"/>
    <property type="molecule type" value="Genomic_DNA"/>
</dbReference>
<comment type="caution">
    <text evidence="5">The sequence shown here is derived from an EMBL/GenBank/DDBJ whole genome shotgun (WGS) entry which is preliminary data.</text>
</comment>
<gene>
    <name evidence="4" type="ORF">L2772_01780</name>
    <name evidence="5" type="ORF">L2Z99_01765</name>
</gene>